<dbReference type="InterPro" id="IPR051678">
    <property type="entry name" value="AGP_Transferase"/>
</dbReference>
<proteinExistence type="predicted"/>
<dbReference type="EMBL" id="CP118101">
    <property type="protein sequence ID" value="WDH82552.1"/>
    <property type="molecule type" value="Genomic_DNA"/>
</dbReference>
<gene>
    <name evidence="2" type="ORF">PUW23_24415</name>
</gene>
<dbReference type="Gene3D" id="3.30.200.20">
    <property type="entry name" value="Phosphorylase Kinase, domain 1"/>
    <property type="match status" value="1"/>
</dbReference>
<reference evidence="2" key="1">
    <citation type="submission" date="2023-02" db="EMBL/GenBank/DDBJ databases">
        <title>Pathogen: clinical or host-associated sample.</title>
        <authorList>
            <person name="Hergert J."/>
            <person name="Casey R."/>
            <person name="Wagner J."/>
            <person name="Young E.L."/>
            <person name="Oakeson K.F."/>
        </authorList>
    </citation>
    <scope>NUCLEOTIDE SEQUENCE</scope>
    <source>
        <strain evidence="2">2022CK-00830</strain>
    </source>
</reference>
<dbReference type="Pfam" id="PF01636">
    <property type="entry name" value="APH"/>
    <property type="match status" value="1"/>
</dbReference>
<dbReference type="InterPro" id="IPR011009">
    <property type="entry name" value="Kinase-like_dom_sf"/>
</dbReference>
<dbReference type="Gene3D" id="3.90.1200.10">
    <property type="match status" value="1"/>
</dbReference>
<evidence type="ECO:0000313" key="2">
    <source>
        <dbReference type="EMBL" id="WDH82552.1"/>
    </source>
</evidence>
<name>A0AAX3N1P6_9BACL</name>
<evidence type="ECO:0000313" key="3">
    <source>
        <dbReference type="Proteomes" id="UP001220962"/>
    </source>
</evidence>
<dbReference type="Proteomes" id="UP001220962">
    <property type="component" value="Chromosome"/>
</dbReference>
<evidence type="ECO:0000259" key="1">
    <source>
        <dbReference type="Pfam" id="PF01636"/>
    </source>
</evidence>
<dbReference type="AlphaFoldDB" id="A0AAX3N1P6"/>
<protein>
    <submittedName>
        <fullName evidence="2">Macrolide 2'-phosphotransferase</fullName>
    </submittedName>
</protein>
<dbReference type="PANTHER" id="PTHR21310:SF15">
    <property type="entry name" value="AMINOGLYCOSIDE PHOSPHOTRANSFERASE DOMAIN-CONTAINING PROTEIN"/>
    <property type="match status" value="1"/>
</dbReference>
<organism evidence="2 3">
    <name type="scientific">Paenibacillus urinalis</name>
    <dbReference type="NCBI Taxonomy" id="521520"/>
    <lineage>
        <taxon>Bacteria</taxon>
        <taxon>Bacillati</taxon>
        <taxon>Bacillota</taxon>
        <taxon>Bacilli</taxon>
        <taxon>Bacillales</taxon>
        <taxon>Paenibacillaceae</taxon>
        <taxon>Paenibacillus</taxon>
    </lineage>
</organism>
<dbReference type="PANTHER" id="PTHR21310">
    <property type="entry name" value="AMINOGLYCOSIDE PHOSPHOTRANSFERASE-RELATED-RELATED"/>
    <property type="match status" value="1"/>
</dbReference>
<dbReference type="SUPFAM" id="SSF56112">
    <property type="entry name" value="Protein kinase-like (PK-like)"/>
    <property type="match status" value="1"/>
</dbReference>
<dbReference type="CDD" id="cd05152">
    <property type="entry name" value="MPH2"/>
    <property type="match status" value="1"/>
</dbReference>
<dbReference type="InterPro" id="IPR002575">
    <property type="entry name" value="Aminoglycoside_PTrfase"/>
</dbReference>
<dbReference type="RefSeq" id="WP_274359187.1">
    <property type="nucleotide sequence ID" value="NZ_CP118101.1"/>
</dbReference>
<feature type="domain" description="Aminoglycoside phosphotransferase" evidence="1">
    <location>
        <begin position="36"/>
        <end position="271"/>
    </location>
</feature>
<sequence length="306" mass="34278">MTNGYEEQKHTGAAKELLELARKYGLQFASDEAKVTESGMDFQVAMAKDASDVDWIIRKPRRSDVLERAANEKKVLDYIHGRLPVNVPDWKVFSDELIAYPRLDGIPMADVSASGYAWNTNHEELKDEFVRSLAAALAALHGINGTQAAAAGLRVKTPQEVRSHYASQAQEVREKIGVNEELWDRWQAWLSDETYWPDACGLIHGDLHPPHILLDREQRVTGLIDWTESEVADPAADFTIYYAIFGEDELQRLLTHYEAAGGKVWPRMKEHIVERYAAYPVLVGQFALLSGDEGVMAMARGALGLV</sequence>
<accession>A0AAX3N1P6</accession>